<evidence type="ECO:0000313" key="3">
    <source>
        <dbReference type="EMBL" id="MXO52811.1"/>
    </source>
</evidence>
<comment type="caution">
    <text evidence="3">The sequence shown here is derived from an EMBL/GenBank/DDBJ whole genome shotgun (WGS) entry which is preliminary data.</text>
</comment>
<dbReference type="GO" id="GO:0004622">
    <property type="term" value="F:phosphatidylcholine lysophospholipase activity"/>
    <property type="evidence" value="ECO:0007669"/>
    <property type="project" value="TreeGrafter"/>
</dbReference>
<evidence type="ECO:0000259" key="2">
    <source>
        <dbReference type="Pfam" id="PF13472"/>
    </source>
</evidence>
<dbReference type="Proteomes" id="UP000430272">
    <property type="component" value="Unassembled WGS sequence"/>
</dbReference>
<dbReference type="EMBL" id="WTYD01000001">
    <property type="protein sequence ID" value="MXO52811.1"/>
    <property type="molecule type" value="Genomic_DNA"/>
</dbReference>
<dbReference type="PANTHER" id="PTHR30383:SF24">
    <property type="entry name" value="THIOESTERASE 1_PROTEASE 1_LYSOPHOSPHOLIPASE L1"/>
    <property type="match status" value="1"/>
</dbReference>
<organism evidence="3 4">
    <name type="scientific">Qipengyuania pelagi</name>
    <dbReference type="NCBI Taxonomy" id="994320"/>
    <lineage>
        <taxon>Bacteria</taxon>
        <taxon>Pseudomonadati</taxon>
        <taxon>Pseudomonadota</taxon>
        <taxon>Alphaproteobacteria</taxon>
        <taxon>Sphingomonadales</taxon>
        <taxon>Erythrobacteraceae</taxon>
        <taxon>Qipengyuania</taxon>
    </lineage>
</organism>
<reference evidence="3 4" key="1">
    <citation type="submission" date="2019-12" db="EMBL/GenBank/DDBJ databases">
        <title>Genomic-based taxomic classification of the family Erythrobacteraceae.</title>
        <authorList>
            <person name="Xu L."/>
        </authorList>
    </citation>
    <scope>NUCLEOTIDE SEQUENCE [LARGE SCALE GENOMIC DNA]</scope>
    <source>
        <strain evidence="3 4">JCM 17468</strain>
    </source>
</reference>
<protein>
    <submittedName>
        <fullName evidence="3">Arylesterase</fullName>
    </submittedName>
</protein>
<evidence type="ECO:0000256" key="1">
    <source>
        <dbReference type="SAM" id="MobiDB-lite"/>
    </source>
</evidence>
<dbReference type="InterPro" id="IPR013830">
    <property type="entry name" value="SGNH_hydro"/>
</dbReference>
<dbReference type="InterPro" id="IPR051532">
    <property type="entry name" value="Ester_Hydrolysis_Enzymes"/>
</dbReference>
<dbReference type="CDD" id="cd01822">
    <property type="entry name" value="Lysophospholipase_L1_like"/>
    <property type="match status" value="1"/>
</dbReference>
<dbReference type="Pfam" id="PF13472">
    <property type="entry name" value="Lipase_GDSL_2"/>
    <property type="match status" value="1"/>
</dbReference>
<gene>
    <name evidence="3" type="ORF">GRI47_02165</name>
</gene>
<feature type="domain" description="SGNH hydrolase-type esterase" evidence="2">
    <location>
        <begin position="46"/>
        <end position="208"/>
    </location>
</feature>
<name>A0A844Y494_9SPHN</name>
<feature type="region of interest" description="Disordered" evidence="1">
    <location>
        <begin position="12"/>
        <end position="37"/>
    </location>
</feature>
<dbReference type="PANTHER" id="PTHR30383">
    <property type="entry name" value="THIOESTERASE 1/PROTEASE 1/LYSOPHOSPHOLIPASE L1"/>
    <property type="match status" value="1"/>
</dbReference>
<sequence length="226" mass="24464">MPLLIALAACGQSADPAPQPRETAPVAANDDTPQIPVSGPERRILAFGDSLFAGYGVGTENSYPAKLETALRARGIDARIVNAGVSGDTSGAGRQRLPFVLDKQQNIDLVILELGGNDLLRGIPPSETRANFEAMLSELRDRGIPVLLMGMRAPPNYGPEFQRDFDALYGDLAQEYGADLIPFWLETVYQRPELFQNDRIHPTEEGLQVLANDTVAEVVEALPPAQ</sequence>
<dbReference type="SUPFAM" id="SSF52266">
    <property type="entry name" value="SGNH hydrolase"/>
    <property type="match status" value="1"/>
</dbReference>
<evidence type="ECO:0000313" key="4">
    <source>
        <dbReference type="Proteomes" id="UP000430272"/>
    </source>
</evidence>
<proteinExistence type="predicted"/>
<accession>A0A844Y494</accession>
<dbReference type="AlphaFoldDB" id="A0A844Y494"/>
<dbReference type="Gene3D" id="3.40.50.1110">
    <property type="entry name" value="SGNH hydrolase"/>
    <property type="match status" value="1"/>
</dbReference>
<dbReference type="OrthoDB" id="9786188at2"/>
<dbReference type="InterPro" id="IPR036514">
    <property type="entry name" value="SGNH_hydro_sf"/>
</dbReference>
<keyword evidence="4" id="KW-1185">Reference proteome</keyword>